<evidence type="ECO:0000256" key="1">
    <source>
        <dbReference type="ARBA" id="ARBA00022801"/>
    </source>
</evidence>
<name>A0A0A1TM11_9HYPO</name>
<dbReference type="SMART" id="SM01110">
    <property type="entry name" value="Cutinase"/>
    <property type="match status" value="1"/>
</dbReference>
<dbReference type="EMBL" id="CDHN01000004">
    <property type="protein sequence ID" value="CEJ91978.1"/>
    <property type="molecule type" value="Genomic_DNA"/>
</dbReference>
<dbReference type="STRING" id="1531966.A0A0A1TM11"/>
<keyword evidence="2" id="KW-1015">Disulfide bond</keyword>
<evidence type="ECO:0000256" key="3">
    <source>
        <dbReference type="SAM" id="SignalP"/>
    </source>
</evidence>
<feature type="signal peptide" evidence="3">
    <location>
        <begin position="1"/>
        <end position="18"/>
    </location>
</feature>
<evidence type="ECO:0000256" key="2">
    <source>
        <dbReference type="ARBA" id="ARBA00023157"/>
    </source>
</evidence>
<evidence type="ECO:0000313" key="5">
    <source>
        <dbReference type="Proteomes" id="UP000039046"/>
    </source>
</evidence>
<evidence type="ECO:0000313" key="4">
    <source>
        <dbReference type="EMBL" id="CEJ91978.1"/>
    </source>
</evidence>
<dbReference type="GO" id="GO:0052689">
    <property type="term" value="F:carboxylic ester hydrolase activity"/>
    <property type="evidence" value="ECO:0007669"/>
    <property type="project" value="UniProtKB-ARBA"/>
</dbReference>
<keyword evidence="5" id="KW-1185">Reference proteome</keyword>
<evidence type="ECO:0008006" key="6">
    <source>
        <dbReference type="Google" id="ProtNLM"/>
    </source>
</evidence>
<feature type="chain" id="PRO_5001990162" description="Cutinase" evidence="3">
    <location>
        <begin position="19"/>
        <end position="228"/>
    </location>
</feature>
<dbReference type="InterPro" id="IPR000675">
    <property type="entry name" value="Cutinase/axe"/>
</dbReference>
<dbReference type="PANTHER" id="PTHR33630:SF9">
    <property type="entry name" value="CUTINASE 4"/>
    <property type="match status" value="1"/>
</dbReference>
<dbReference type="AlphaFoldDB" id="A0A0A1TM11"/>
<dbReference type="Proteomes" id="UP000039046">
    <property type="component" value="Unassembled WGS sequence"/>
</dbReference>
<dbReference type="InterPro" id="IPR029058">
    <property type="entry name" value="AB_hydrolase_fold"/>
</dbReference>
<keyword evidence="3" id="KW-0732">Signal</keyword>
<dbReference type="PANTHER" id="PTHR33630">
    <property type="entry name" value="CUTINASE RV1984C-RELATED-RELATED"/>
    <property type="match status" value="1"/>
</dbReference>
<reference evidence="4 5" key="1">
    <citation type="journal article" date="2015" name="Genome Announc.">
        <title>Draft Genome Sequence and Gene Annotation of the Entomopathogenic Fungus Verticillium hemipterigenum.</title>
        <authorList>
            <person name="Horn F."/>
            <person name="Habel A."/>
            <person name="Scharf D.H."/>
            <person name="Dworschak J."/>
            <person name="Brakhage A.A."/>
            <person name="Guthke R."/>
            <person name="Hertweck C."/>
            <person name="Linde J."/>
        </authorList>
    </citation>
    <scope>NUCLEOTIDE SEQUENCE [LARGE SCALE GENOMIC DNA]</scope>
</reference>
<gene>
    <name evidence="4" type="ORF">VHEMI07659</name>
</gene>
<sequence length="228" mass="23972">MLHQNLLSLAALALSVSASPVPAAADSCARPASCPSYTIINARGTTEPQGESVGFTTMNKKVLDTLGGGKIYNVVYPADWTLKAEVGTADILKFVKETLAKNPSECLILEGYSQGAMAVVGALKEFTADQSAAVKGVFVIGNPRHKPGLACNVDLHGGDSTRDAVGFLYDKKQFIPDSYVGRTMDVCNFGDGVCDKSHGLGVNAEHLAYPGDAQMQDMGAKFVLSKLA</sequence>
<dbReference type="HOGENOM" id="CLU_040058_6_1_1"/>
<protein>
    <recommendedName>
        <fullName evidence="6">Cutinase</fullName>
    </recommendedName>
</protein>
<accession>A0A0A1TM11</accession>
<dbReference type="Gene3D" id="3.40.50.1820">
    <property type="entry name" value="alpha/beta hydrolase"/>
    <property type="match status" value="1"/>
</dbReference>
<keyword evidence="1" id="KW-0378">Hydrolase</keyword>
<dbReference type="SUPFAM" id="SSF53474">
    <property type="entry name" value="alpha/beta-Hydrolases"/>
    <property type="match status" value="1"/>
</dbReference>
<dbReference type="Pfam" id="PF01083">
    <property type="entry name" value="Cutinase"/>
    <property type="match status" value="1"/>
</dbReference>
<dbReference type="OrthoDB" id="3225429at2759"/>
<proteinExistence type="predicted"/>
<organism evidence="4 5">
    <name type="scientific">[Torrubiella] hemipterigena</name>
    <dbReference type="NCBI Taxonomy" id="1531966"/>
    <lineage>
        <taxon>Eukaryota</taxon>
        <taxon>Fungi</taxon>
        <taxon>Dikarya</taxon>
        <taxon>Ascomycota</taxon>
        <taxon>Pezizomycotina</taxon>
        <taxon>Sordariomycetes</taxon>
        <taxon>Hypocreomycetidae</taxon>
        <taxon>Hypocreales</taxon>
        <taxon>Clavicipitaceae</taxon>
        <taxon>Clavicipitaceae incertae sedis</taxon>
        <taxon>'Torrubiella' clade</taxon>
    </lineage>
</organism>